<dbReference type="AlphaFoldDB" id="A0A2T3AZE5"/>
<keyword evidence="2" id="KW-1185">Reference proteome</keyword>
<organism evidence="1 2">
    <name type="scientific">Amorphotheca resinae ATCC 22711</name>
    <dbReference type="NCBI Taxonomy" id="857342"/>
    <lineage>
        <taxon>Eukaryota</taxon>
        <taxon>Fungi</taxon>
        <taxon>Dikarya</taxon>
        <taxon>Ascomycota</taxon>
        <taxon>Pezizomycotina</taxon>
        <taxon>Leotiomycetes</taxon>
        <taxon>Helotiales</taxon>
        <taxon>Amorphothecaceae</taxon>
        <taxon>Amorphotheca</taxon>
    </lineage>
</organism>
<gene>
    <name evidence="1" type="ORF">M430DRAFT_245404</name>
</gene>
<dbReference type="GeneID" id="36573166"/>
<dbReference type="Proteomes" id="UP000241818">
    <property type="component" value="Unassembled WGS sequence"/>
</dbReference>
<dbReference type="InParanoid" id="A0A2T3AZE5"/>
<evidence type="ECO:0000313" key="1">
    <source>
        <dbReference type="EMBL" id="PSS16529.1"/>
    </source>
</evidence>
<dbReference type="EMBL" id="KZ679012">
    <property type="protein sequence ID" value="PSS16529.1"/>
    <property type="molecule type" value="Genomic_DNA"/>
</dbReference>
<reference evidence="1 2" key="1">
    <citation type="journal article" date="2018" name="New Phytol.">
        <title>Comparative genomics and transcriptomics depict ericoid mycorrhizal fungi as versatile saprotrophs and plant mutualists.</title>
        <authorList>
            <person name="Martino E."/>
            <person name="Morin E."/>
            <person name="Grelet G.A."/>
            <person name="Kuo A."/>
            <person name="Kohler A."/>
            <person name="Daghino S."/>
            <person name="Barry K.W."/>
            <person name="Cichocki N."/>
            <person name="Clum A."/>
            <person name="Dockter R.B."/>
            <person name="Hainaut M."/>
            <person name="Kuo R.C."/>
            <person name="LaButti K."/>
            <person name="Lindahl B.D."/>
            <person name="Lindquist E.A."/>
            <person name="Lipzen A."/>
            <person name="Khouja H.R."/>
            <person name="Magnuson J."/>
            <person name="Murat C."/>
            <person name="Ohm R.A."/>
            <person name="Singer S.W."/>
            <person name="Spatafora J.W."/>
            <person name="Wang M."/>
            <person name="Veneault-Fourrey C."/>
            <person name="Henrissat B."/>
            <person name="Grigoriev I.V."/>
            <person name="Martin F.M."/>
            <person name="Perotto S."/>
        </authorList>
    </citation>
    <scope>NUCLEOTIDE SEQUENCE [LARGE SCALE GENOMIC DNA]</scope>
    <source>
        <strain evidence="1 2">ATCC 22711</strain>
    </source>
</reference>
<dbReference type="RefSeq" id="XP_024720037.1">
    <property type="nucleotide sequence ID" value="XM_024865085.1"/>
</dbReference>
<sequence length="341" mass="37306">MATEDASYQEPYPLYNTTFTLHRLAPLYIGHSGPLTNASLLAHARRFRDLLAGDVLRGVRVGLGSDEDVLARVGALQTVTWRVLVDEEFWDGDVGDETQMEVVGQGRGIHVVVSYEKARYAAFLLRGREERDIEEGFQRFPLLLTRMPGALRDTFTGFLASTFDTRVSALALGRGYLTSALESYITNCLVGEDGEAVELAESSQALRKILKDVQVVIGFDLPSVNQSLKTIDILIAREDLPRLVQSGKRIARNGGEENPQPFTDALTSYVHTHLALDMRHESVKILKIACGSFVLGAEGKAKLTEPSISDGGDVQRRATGMLVEKLIELAKGGKMSTGIDG</sequence>
<dbReference type="InterPro" id="IPR025204">
    <property type="entry name" value="CENP-L"/>
</dbReference>
<dbReference type="Pfam" id="PF13092">
    <property type="entry name" value="CENP-L"/>
    <property type="match status" value="1"/>
</dbReference>
<proteinExistence type="predicted"/>
<dbReference type="OrthoDB" id="8864979at2759"/>
<name>A0A2T3AZE5_AMORE</name>
<protein>
    <submittedName>
        <fullName evidence="1">Uncharacterized protein</fullName>
    </submittedName>
</protein>
<evidence type="ECO:0000313" key="2">
    <source>
        <dbReference type="Proteomes" id="UP000241818"/>
    </source>
</evidence>
<accession>A0A2T3AZE5</accession>